<dbReference type="InterPro" id="IPR050547">
    <property type="entry name" value="DEAD_box_RNA_helicases"/>
</dbReference>
<dbReference type="Proteomes" id="UP000182350">
    <property type="component" value="Unassembled WGS sequence"/>
</dbReference>
<dbReference type="OrthoDB" id="9810236at2"/>
<evidence type="ECO:0000256" key="8">
    <source>
        <dbReference type="ARBA" id="ARBA00022840"/>
    </source>
</evidence>
<dbReference type="Gene3D" id="3.40.50.300">
    <property type="entry name" value="P-loop containing nucleotide triphosphate hydrolases"/>
    <property type="match status" value="2"/>
</dbReference>
<comment type="similarity">
    <text evidence="1">In the N-terminal section; belongs to the CRISPR-associated nuclease Cas3-HD family.</text>
</comment>
<dbReference type="GO" id="GO:0005524">
    <property type="term" value="F:ATP binding"/>
    <property type="evidence" value="ECO:0007669"/>
    <property type="project" value="UniProtKB-KW"/>
</dbReference>
<dbReference type="SUPFAM" id="SSF52540">
    <property type="entry name" value="P-loop containing nucleoside triphosphate hydrolases"/>
    <property type="match status" value="1"/>
</dbReference>
<comment type="similarity">
    <text evidence="2">In the central section; belongs to the CRISPR-associated helicase Cas3 family.</text>
</comment>
<dbReference type="PANTHER" id="PTHR47963:SF9">
    <property type="entry name" value="CRISPR-ASSOCIATED ENDONUCLEASE_HELICASE CAS3"/>
    <property type="match status" value="1"/>
</dbReference>
<keyword evidence="11" id="KW-0255">Endonuclease</keyword>
<dbReference type="InterPro" id="IPR006935">
    <property type="entry name" value="Helicase/UvrB_N"/>
</dbReference>
<dbReference type="AlphaFoldDB" id="A0A1K1WAZ3"/>
<reference evidence="11 12" key="1">
    <citation type="submission" date="2016-11" db="EMBL/GenBank/DDBJ databases">
        <authorList>
            <person name="Jaros S."/>
            <person name="Januszkiewicz K."/>
            <person name="Wedrychowicz H."/>
        </authorList>
    </citation>
    <scope>NUCLEOTIDE SEQUENCE [LARGE SCALE GENOMIC DNA]</scope>
    <source>
        <strain evidence="11 12">DSM 21637</strain>
    </source>
</reference>
<evidence type="ECO:0000259" key="10">
    <source>
        <dbReference type="PROSITE" id="PS51643"/>
    </source>
</evidence>
<dbReference type="EMBL" id="FPJW01000003">
    <property type="protein sequence ID" value="SFX34156.1"/>
    <property type="molecule type" value="Genomic_DNA"/>
</dbReference>
<evidence type="ECO:0000256" key="6">
    <source>
        <dbReference type="ARBA" id="ARBA00022801"/>
    </source>
</evidence>
<evidence type="ECO:0000256" key="2">
    <source>
        <dbReference type="ARBA" id="ARBA00009046"/>
    </source>
</evidence>
<dbReference type="Gene3D" id="1.10.3210.30">
    <property type="match status" value="1"/>
</dbReference>
<keyword evidence="9" id="KW-0051">Antiviral defense</keyword>
<dbReference type="GO" id="GO:0051607">
    <property type="term" value="P:defense response to virus"/>
    <property type="evidence" value="ECO:0007669"/>
    <property type="project" value="UniProtKB-KW"/>
</dbReference>
<keyword evidence="8" id="KW-0067">ATP-binding</keyword>
<dbReference type="InterPro" id="IPR027417">
    <property type="entry name" value="P-loop_NTPase"/>
</dbReference>
<evidence type="ECO:0000256" key="7">
    <source>
        <dbReference type="ARBA" id="ARBA00022806"/>
    </source>
</evidence>
<evidence type="ECO:0000313" key="11">
    <source>
        <dbReference type="EMBL" id="SFX34156.1"/>
    </source>
</evidence>
<dbReference type="InterPro" id="IPR014001">
    <property type="entry name" value="Helicase_ATP-bd"/>
</dbReference>
<organism evidence="11 12">
    <name type="scientific">Marinospirillum alkaliphilum DSM 21637</name>
    <dbReference type="NCBI Taxonomy" id="1122209"/>
    <lineage>
        <taxon>Bacteria</taxon>
        <taxon>Pseudomonadati</taxon>
        <taxon>Pseudomonadota</taxon>
        <taxon>Gammaproteobacteria</taxon>
        <taxon>Oceanospirillales</taxon>
        <taxon>Oceanospirillaceae</taxon>
        <taxon>Marinospirillum</taxon>
    </lineage>
</organism>
<keyword evidence="6" id="KW-0378">Hydrolase</keyword>
<dbReference type="GO" id="GO:0004519">
    <property type="term" value="F:endonuclease activity"/>
    <property type="evidence" value="ECO:0007669"/>
    <property type="project" value="UniProtKB-KW"/>
</dbReference>
<dbReference type="InterPro" id="IPR001650">
    <property type="entry name" value="Helicase_C-like"/>
</dbReference>
<dbReference type="NCBIfam" id="TIGR01596">
    <property type="entry name" value="cas3_HD"/>
    <property type="match status" value="1"/>
</dbReference>
<keyword evidence="7 11" id="KW-0347">Helicase</keyword>
<proteinExistence type="inferred from homology"/>
<dbReference type="GO" id="GO:0016787">
    <property type="term" value="F:hydrolase activity"/>
    <property type="evidence" value="ECO:0007669"/>
    <property type="project" value="UniProtKB-KW"/>
</dbReference>
<dbReference type="InterPro" id="IPR006474">
    <property type="entry name" value="Helicase_Cas3_CRISPR-ass_core"/>
</dbReference>
<dbReference type="InterPro" id="IPR054712">
    <property type="entry name" value="Cas3-like_dom"/>
</dbReference>
<dbReference type="SMART" id="SM00487">
    <property type="entry name" value="DEXDc"/>
    <property type="match status" value="1"/>
</dbReference>
<protein>
    <submittedName>
        <fullName evidence="11">CRISPR-associated endonuclease/helicase Cas3</fullName>
    </submittedName>
</protein>
<keyword evidence="4" id="KW-0479">Metal-binding</keyword>
<evidence type="ECO:0000256" key="3">
    <source>
        <dbReference type="ARBA" id="ARBA00022722"/>
    </source>
</evidence>
<dbReference type="Pfam" id="PF04851">
    <property type="entry name" value="ResIII"/>
    <property type="match status" value="1"/>
</dbReference>
<dbReference type="STRING" id="1122209.SAMN02745752_01366"/>
<evidence type="ECO:0000256" key="5">
    <source>
        <dbReference type="ARBA" id="ARBA00022741"/>
    </source>
</evidence>
<dbReference type="Pfam" id="PF18019">
    <property type="entry name" value="Cas3_HD"/>
    <property type="match status" value="1"/>
</dbReference>
<keyword evidence="5" id="KW-0547">Nucleotide-binding</keyword>
<gene>
    <name evidence="11" type="ORF">SAMN02745752_01366</name>
</gene>
<dbReference type="CDD" id="cd09641">
    <property type="entry name" value="Cas3''_I"/>
    <property type="match status" value="1"/>
</dbReference>
<keyword evidence="3" id="KW-0540">Nuclease</keyword>
<dbReference type="GO" id="GO:0003724">
    <property type="term" value="F:RNA helicase activity"/>
    <property type="evidence" value="ECO:0007669"/>
    <property type="project" value="TreeGrafter"/>
</dbReference>
<dbReference type="GO" id="GO:0046872">
    <property type="term" value="F:metal ion binding"/>
    <property type="evidence" value="ECO:0007669"/>
    <property type="project" value="UniProtKB-KW"/>
</dbReference>
<feature type="domain" description="HD Cas3-type" evidence="10">
    <location>
        <begin position="11"/>
        <end position="220"/>
    </location>
</feature>
<dbReference type="RefSeq" id="WP_072325587.1">
    <property type="nucleotide sequence ID" value="NZ_FPJW01000003.1"/>
</dbReference>
<evidence type="ECO:0000313" key="12">
    <source>
        <dbReference type="Proteomes" id="UP000182350"/>
    </source>
</evidence>
<accession>A0A1K1WAZ3</accession>
<evidence type="ECO:0000256" key="1">
    <source>
        <dbReference type="ARBA" id="ARBA00006847"/>
    </source>
</evidence>
<dbReference type="PANTHER" id="PTHR47963">
    <property type="entry name" value="DEAD-BOX ATP-DEPENDENT RNA HELICASE 47, MITOCHONDRIAL"/>
    <property type="match status" value="1"/>
</dbReference>
<dbReference type="InterPro" id="IPR038257">
    <property type="entry name" value="CRISPR-assoc_Cas3_HD_sf"/>
</dbReference>
<evidence type="ECO:0000256" key="4">
    <source>
        <dbReference type="ARBA" id="ARBA00022723"/>
    </source>
</evidence>
<dbReference type="InterPro" id="IPR006483">
    <property type="entry name" value="CRISPR-assoc_Cas3_HD"/>
</dbReference>
<sequence length="905" mass="102783">MSYYRYWGKANQGEYHLLAYHSLDVAAVAWHLLDKNKTLLLDLTGLLQVVPEQLKRCIVFAVVLHDLGKFTAAFQQLNVFPDAPLCRLPCRRPYDAKNLRHDGMGWLLWTDLIKDDRLKAEDVDLPGSAFATNSTKKSFDLLLQTSFGHHGKPINPAPLESIRNYCHEQNFQDAADFIRSAFQLLQPVWPERMLCPEQHASEWQQASWYLAGIITLSDWIGSNRDWFPYCQQEMPLVEYWQQAKDKAIQAIAASELHQAIQVQPFLSVKDHFGFDDPTPLQQWAEMVVLDHGPQLFILEDVTGAGKTEAALTLTHRLLAAGEADGFYFGLPTMATSNAMFDRVADHYQKMLTAGSADEMPSLVLAHGARDMHKRFREALSQPMQEDVSYVQGDETASIHCSQWLADSRKKALLASVGVGTIDQALMAVLPMKHQSLRLLGLHRKVLIFDEVHAADSYMFELLDDLLQAHLRQGGSAILLTATLATRQRARLCRIWQEAAGLPLEPLQEQHFPLATHLGLASGLHEERLSSRASVSRSVAVDFVSSEDEVLARILAAHQVGDCVVWVRNSVKDALQAYEQLVSRLQNQDDLLLFHSRFTLMDRKNVENRVLASFGKHSSLQERRGKILIATQVFQESLDADADLMISDLCPIDDLIQRAGRLHRHLRDDQRRMKTQGRDARSEPVLLVHAPEWQDQPGEDWLSKPMRDTELVYRSPGRLWLSMKILRKLKALRMPEEARKLIEAVYGDDADAGIPEALRVKEDAAWGEKRSQVARAITRKIAWNKGYTLRSSRAWTDDMEISTRYSEQETVQVLVLKKDSEDQLLLWAEGQPHAVQQSLVKLPKNTYAAKLAALSATDQLAYEQMQVRWPMLRYLQPWLPERDERFSYSPLAGVVEREAPLTRGRG</sequence>
<dbReference type="Pfam" id="PF22590">
    <property type="entry name" value="Cas3-like_C_2"/>
    <property type="match status" value="1"/>
</dbReference>
<dbReference type="GO" id="GO:0003677">
    <property type="term" value="F:DNA binding"/>
    <property type="evidence" value="ECO:0007669"/>
    <property type="project" value="InterPro"/>
</dbReference>
<evidence type="ECO:0000256" key="9">
    <source>
        <dbReference type="ARBA" id="ARBA00023118"/>
    </source>
</evidence>
<dbReference type="SMART" id="SM00490">
    <property type="entry name" value="HELICc"/>
    <property type="match status" value="1"/>
</dbReference>
<dbReference type="NCBIfam" id="TIGR01587">
    <property type="entry name" value="cas3_core"/>
    <property type="match status" value="1"/>
</dbReference>
<name>A0A1K1WAZ3_9GAMM</name>
<dbReference type="GO" id="GO:0003723">
    <property type="term" value="F:RNA binding"/>
    <property type="evidence" value="ECO:0007669"/>
    <property type="project" value="TreeGrafter"/>
</dbReference>
<dbReference type="PROSITE" id="PS51643">
    <property type="entry name" value="HD_CAS3"/>
    <property type="match status" value="1"/>
</dbReference>
<keyword evidence="12" id="KW-1185">Reference proteome</keyword>